<comment type="caution">
    <text evidence="7">The sequence shown here is derived from an EMBL/GenBank/DDBJ whole genome shotgun (WGS) entry which is preliminary data.</text>
</comment>
<dbReference type="SUPFAM" id="SSF53649">
    <property type="entry name" value="Alkaline phosphatase-like"/>
    <property type="match status" value="1"/>
</dbReference>
<feature type="region of interest" description="Disordered" evidence="4">
    <location>
        <begin position="550"/>
        <end position="572"/>
    </location>
</feature>
<dbReference type="EMBL" id="MWPZ01000001">
    <property type="protein sequence ID" value="TID06356.1"/>
    <property type="molecule type" value="Genomic_DNA"/>
</dbReference>
<dbReference type="InterPro" id="IPR024607">
    <property type="entry name" value="Sulfatase_CS"/>
</dbReference>
<evidence type="ECO:0000259" key="5">
    <source>
        <dbReference type="Pfam" id="PF00884"/>
    </source>
</evidence>
<sequence>MAPDLNSLPSSPLAKPTHGKPTNGNGAGNGNGSASPKQPNILFIMADQLAAPQLKMYNPESQIKTPNLDALAAESVQFDSAYCPSPLCAPSRMSLITGLLPMKIGAYDNASQISSEIPTYAHYLRLKGYQTALAGKMHFIGDQLHGYETRLTSDIYPGDFGWVVNWDEPDTRLEWYHNSSSILQAGTCVRSNQLDYDEEVMYRSTQFLYDHVREGPEKRPFALTVSLTHPHDPYTIEDKYWDLYEDVDIALPKVRIPKEEQDPHSKRLMKVCDLWDYDFTDDQIKRARRAYYGAVSYVDDCVGRLLSVLKKCGLDDNTIIVFSGDHGDMLGERGLWYKMSYFESSVRVPLFVRHPHQFEPHRVSKNVSTLDILPTLCDLVGTKPAPGLPMDGQSLLPHLEGKAGHDKVYAEYTGEGTISPLMMIREGPWKFIHCPVDGTQLFNLEHDPLELVNLASQKAISGKLLEEEAKAKLEEYTAETKAKWDFDAITEQVLQSQRKRRLVWGALTQGAFTSWDYDPVDDGRMKYIRSQIPLDDLERRARYPPVDKYGREVDRATTGQRVLHGQAGSHGQ</sequence>
<dbReference type="InterPro" id="IPR025863">
    <property type="entry name" value="Choline_sulf_C_dom"/>
</dbReference>
<dbReference type="Gene3D" id="3.40.720.10">
    <property type="entry name" value="Alkaline Phosphatase, subunit A"/>
    <property type="match status" value="1"/>
</dbReference>
<evidence type="ECO:0000259" key="6">
    <source>
        <dbReference type="Pfam" id="PF12411"/>
    </source>
</evidence>
<dbReference type="Proteomes" id="UP000305883">
    <property type="component" value="Unassembled WGS sequence"/>
</dbReference>
<accession>A0A4T0WJ23</accession>
<dbReference type="GO" id="GO:0008484">
    <property type="term" value="F:sulfuric ester hydrolase activity"/>
    <property type="evidence" value="ECO:0007669"/>
    <property type="project" value="TreeGrafter"/>
</dbReference>
<evidence type="ECO:0000256" key="4">
    <source>
        <dbReference type="SAM" id="MobiDB-lite"/>
    </source>
</evidence>
<name>A0A4T0WJ23_9PEZI</name>
<dbReference type="NCBIfam" id="TIGR03417">
    <property type="entry name" value="chol_sulfatase"/>
    <property type="match status" value="1"/>
</dbReference>
<feature type="domain" description="Choline sulfatase enzyme C-terminal" evidence="6">
    <location>
        <begin position="491"/>
        <end position="543"/>
    </location>
</feature>
<evidence type="ECO:0000313" key="7">
    <source>
        <dbReference type="EMBL" id="TID06356.1"/>
    </source>
</evidence>
<dbReference type="AlphaFoldDB" id="A0A4T0WJ23"/>
<evidence type="ECO:0000256" key="2">
    <source>
        <dbReference type="ARBA" id="ARBA00022723"/>
    </source>
</evidence>
<gene>
    <name evidence="7" type="ORF">CH35J_001188</name>
</gene>
<dbReference type="PANTHER" id="PTHR45953:SF1">
    <property type="entry name" value="IDURONATE 2-SULFATASE"/>
    <property type="match status" value="1"/>
</dbReference>
<feature type="region of interest" description="Disordered" evidence="4">
    <location>
        <begin position="1"/>
        <end position="33"/>
    </location>
</feature>
<dbReference type="OrthoDB" id="96314at2759"/>
<evidence type="ECO:0000256" key="3">
    <source>
        <dbReference type="ARBA" id="ARBA00022801"/>
    </source>
</evidence>
<proteinExistence type="inferred from homology"/>
<dbReference type="InterPro" id="IPR000917">
    <property type="entry name" value="Sulfatase_N"/>
</dbReference>
<feature type="domain" description="Sulfatase N-terminal" evidence="5">
    <location>
        <begin position="39"/>
        <end position="381"/>
    </location>
</feature>
<dbReference type="GO" id="GO:0005737">
    <property type="term" value="C:cytoplasm"/>
    <property type="evidence" value="ECO:0007669"/>
    <property type="project" value="TreeGrafter"/>
</dbReference>
<dbReference type="GO" id="GO:0046872">
    <property type="term" value="F:metal ion binding"/>
    <property type="evidence" value="ECO:0007669"/>
    <property type="project" value="UniProtKB-KW"/>
</dbReference>
<dbReference type="PROSITE" id="PS00149">
    <property type="entry name" value="SULFATASE_2"/>
    <property type="match status" value="1"/>
</dbReference>
<dbReference type="CDD" id="cd16032">
    <property type="entry name" value="choline-sulfatase"/>
    <property type="match status" value="1"/>
</dbReference>
<dbReference type="PROSITE" id="PS00523">
    <property type="entry name" value="SULFATASE_1"/>
    <property type="match status" value="1"/>
</dbReference>
<dbReference type="Pfam" id="PF00884">
    <property type="entry name" value="Sulfatase"/>
    <property type="match status" value="1"/>
</dbReference>
<keyword evidence="3" id="KW-0378">Hydrolase</keyword>
<keyword evidence="2" id="KW-0479">Metal-binding</keyword>
<evidence type="ECO:0000256" key="1">
    <source>
        <dbReference type="ARBA" id="ARBA00008779"/>
    </source>
</evidence>
<evidence type="ECO:0000313" key="8">
    <source>
        <dbReference type="Proteomes" id="UP000305883"/>
    </source>
</evidence>
<dbReference type="Pfam" id="PF12411">
    <property type="entry name" value="Choline_sulf_C"/>
    <property type="match status" value="1"/>
</dbReference>
<dbReference type="InterPro" id="IPR017850">
    <property type="entry name" value="Alkaline_phosphatase_core_sf"/>
</dbReference>
<dbReference type="PANTHER" id="PTHR45953">
    <property type="entry name" value="IDURONATE 2-SULFATASE"/>
    <property type="match status" value="1"/>
</dbReference>
<protein>
    <submittedName>
        <fullName evidence="7">Choline-sulfatase</fullName>
    </submittedName>
</protein>
<reference evidence="7 8" key="1">
    <citation type="journal article" date="2019" name="Genome Biol. Evol.">
        <title>Genomic Plasticity Mediated by Transposable Elements in the Plant Pathogenic Fungus Colletotrichum higginsianum.</title>
        <authorList>
            <person name="Tsushima A."/>
            <person name="Gan P."/>
            <person name="Kumakura N."/>
            <person name="Narusaka M."/>
            <person name="Takano Y."/>
            <person name="Narusaka Y."/>
            <person name="Shirasu K."/>
        </authorList>
    </citation>
    <scope>NUCLEOTIDE SEQUENCE [LARGE SCALE GENOMIC DNA]</scope>
    <source>
        <strain evidence="7 8">MAFF305635-RFP</strain>
    </source>
</reference>
<comment type="similarity">
    <text evidence="1">Belongs to the sulfatase family.</text>
</comment>
<dbReference type="FunFam" id="3.40.720.10:FF:000032">
    <property type="entry name" value="Choline sulfatase"/>
    <property type="match status" value="1"/>
</dbReference>
<dbReference type="InterPro" id="IPR017785">
    <property type="entry name" value="Choline-sulfatase"/>
</dbReference>
<organism evidence="7 8">
    <name type="scientific">Colletotrichum higginsianum</name>
    <dbReference type="NCBI Taxonomy" id="80884"/>
    <lineage>
        <taxon>Eukaryota</taxon>
        <taxon>Fungi</taxon>
        <taxon>Dikarya</taxon>
        <taxon>Ascomycota</taxon>
        <taxon>Pezizomycotina</taxon>
        <taxon>Sordariomycetes</taxon>
        <taxon>Hypocreomycetidae</taxon>
        <taxon>Glomerellales</taxon>
        <taxon>Glomerellaceae</taxon>
        <taxon>Colletotrichum</taxon>
        <taxon>Colletotrichum destructivum species complex</taxon>
    </lineage>
</organism>